<organism evidence="2 3">
    <name type="scientific">Roseateles puraquae</name>
    <dbReference type="NCBI Taxonomy" id="431059"/>
    <lineage>
        <taxon>Bacteria</taxon>
        <taxon>Pseudomonadati</taxon>
        <taxon>Pseudomonadota</taxon>
        <taxon>Betaproteobacteria</taxon>
        <taxon>Burkholderiales</taxon>
        <taxon>Sphaerotilaceae</taxon>
        <taxon>Roseateles</taxon>
    </lineage>
</organism>
<sequence>MEDGHVRFMPARRARSGHAGDITSTDLAMRHPTPTAALHRATTPLAVGPDTWQLQLPAACTGQALSVMAWHGEAPGGPPLHLHPDQDEVFIVDEGEYRFQCGDEQHLLRAGDSLFLPRGVPHTFRQLSTTGRLRFLYTPAGRMEDFFVALSQLPGPPTPEVAHTLFADHGMAIVGPPLAD</sequence>
<gene>
    <name evidence="2" type="ORF">CDO81_20550</name>
</gene>
<reference evidence="2 3" key="1">
    <citation type="journal article" date="2007" name="Int. J. Syst. Evol. Microbiol.">
        <title>Description of Pelomonas aquatica sp. nov. and Pelomonas puraquae sp. nov., isolated from industrial and haemodialysis water.</title>
        <authorList>
            <person name="Gomila M."/>
            <person name="Bowien B."/>
            <person name="Falsen E."/>
            <person name="Moore E.R."/>
            <person name="Lalucat J."/>
        </authorList>
    </citation>
    <scope>NUCLEOTIDE SEQUENCE [LARGE SCALE GENOMIC DNA]</scope>
    <source>
        <strain evidence="2 3">CCUG 52769</strain>
    </source>
</reference>
<name>A0A254N2A3_9BURK</name>
<dbReference type="SUPFAM" id="SSF51182">
    <property type="entry name" value="RmlC-like cupins"/>
    <property type="match status" value="1"/>
</dbReference>
<protein>
    <recommendedName>
        <fullName evidence="1">Cupin type-2 domain-containing protein</fullName>
    </recommendedName>
</protein>
<dbReference type="InterPro" id="IPR013096">
    <property type="entry name" value="Cupin_2"/>
</dbReference>
<accession>A0A254N2A3</accession>
<dbReference type="AlphaFoldDB" id="A0A254N2A3"/>
<dbReference type="EMBL" id="NISI01000010">
    <property type="protein sequence ID" value="OWR02311.1"/>
    <property type="molecule type" value="Genomic_DNA"/>
</dbReference>
<evidence type="ECO:0000313" key="2">
    <source>
        <dbReference type="EMBL" id="OWR02311.1"/>
    </source>
</evidence>
<feature type="domain" description="Cupin type-2" evidence="1">
    <location>
        <begin position="77"/>
        <end position="136"/>
    </location>
</feature>
<dbReference type="PANTHER" id="PTHR36440:SF1">
    <property type="entry name" value="PUTATIVE (AFU_ORTHOLOGUE AFUA_8G07350)-RELATED"/>
    <property type="match status" value="1"/>
</dbReference>
<dbReference type="Proteomes" id="UP000197446">
    <property type="component" value="Unassembled WGS sequence"/>
</dbReference>
<dbReference type="InterPro" id="IPR053146">
    <property type="entry name" value="QDO-like"/>
</dbReference>
<proteinExistence type="predicted"/>
<evidence type="ECO:0000313" key="3">
    <source>
        <dbReference type="Proteomes" id="UP000197446"/>
    </source>
</evidence>
<comment type="caution">
    <text evidence="2">The sequence shown here is derived from an EMBL/GenBank/DDBJ whole genome shotgun (WGS) entry which is preliminary data.</text>
</comment>
<dbReference type="Pfam" id="PF07883">
    <property type="entry name" value="Cupin_2"/>
    <property type="match status" value="1"/>
</dbReference>
<dbReference type="PANTHER" id="PTHR36440">
    <property type="entry name" value="PUTATIVE (AFU_ORTHOLOGUE AFUA_8G07350)-RELATED"/>
    <property type="match status" value="1"/>
</dbReference>
<evidence type="ECO:0000259" key="1">
    <source>
        <dbReference type="Pfam" id="PF07883"/>
    </source>
</evidence>
<dbReference type="Gene3D" id="2.60.120.10">
    <property type="entry name" value="Jelly Rolls"/>
    <property type="match status" value="1"/>
</dbReference>
<dbReference type="InterPro" id="IPR014710">
    <property type="entry name" value="RmlC-like_jellyroll"/>
</dbReference>
<dbReference type="InterPro" id="IPR011051">
    <property type="entry name" value="RmlC_Cupin_sf"/>
</dbReference>
<keyword evidence="3" id="KW-1185">Reference proteome</keyword>